<reference evidence="2 3" key="1">
    <citation type="journal article" date="2010" name="Nature">
        <title>Genome sequencing and analysis of the model grass Brachypodium distachyon.</title>
        <authorList>
            <consortium name="International Brachypodium Initiative"/>
        </authorList>
    </citation>
    <scope>NUCLEOTIDE SEQUENCE [LARGE SCALE GENOMIC DNA]</scope>
    <source>
        <strain evidence="2 3">Bd21</strain>
    </source>
</reference>
<dbReference type="EMBL" id="CM000881">
    <property type="protein sequence ID" value="KQK09017.1"/>
    <property type="molecule type" value="Genomic_DNA"/>
</dbReference>
<dbReference type="InParanoid" id="A0A0Q3KDF0"/>
<evidence type="ECO:0000313" key="4">
    <source>
        <dbReference type="Proteomes" id="UP000008810"/>
    </source>
</evidence>
<feature type="compositionally biased region" description="Polar residues" evidence="1">
    <location>
        <begin position="121"/>
        <end position="132"/>
    </location>
</feature>
<proteinExistence type="predicted"/>
<dbReference type="AlphaFoldDB" id="A0A0Q3KDF0"/>
<accession>A0A0Q3KDF0</accession>
<evidence type="ECO:0000313" key="3">
    <source>
        <dbReference type="EnsemblPlants" id="KQK09017"/>
    </source>
</evidence>
<feature type="non-terminal residue" evidence="2">
    <location>
        <position position="1"/>
    </location>
</feature>
<organism evidence="2">
    <name type="scientific">Brachypodium distachyon</name>
    <name type="common">Purple false brome</name>
    <name type="synonym">Trachynia distachya</name>
    <dbReference type="NCBI Taxonomy" id="15368"/>
    <lineage>
        <taxon>Eukaryota</taxon>
        <taxon>Viridiplantae</taxon>
        <taxon>Streptophyta</taxon>
        <taxon>Embryophyta</taxon>
        <taxon>Tracheophyta</taxon>
        <taxon>Spermatophyta</taxon>
        <taxon>Magnoliopsida</taxon>
        <taxon>Liliopsida</taxon>
        <taxon>Poales</taxon>
        <taxon>Poaceae</taxon>
        <taxon>BOP clade</taxon>
        <taxon>Pooideae</taxon>
        <taxon>Stipodae</taxon>
        <taxon>Brachypodieae</taxon>
        <taxon>Brachypodium</taxon>
    </lineage>
</organism>
<sequence>ISVLLLPIGPPVRPPPSIPRSSPTRKTSEEKCHRQPPQEKHPQSRDSIPHPRIHPISRRVPPPPSRPTRRSRRLPSSRRRASAHPLLCRRDLLWSRRMTPPPLPNPAQAVVARVAEPPISRNDSLKNPSMGSGSRLPSAPPGGAQAGAPRRRSSRRDSHGGGGRAGDARRGNAGADGGRTRGDAGGRVRQVGDVQGDRAAAEADRHRTASRAPRRTKVTEIDVG</sequence>
<dbReference type="Gramene" id="KQK09017">
    <property type="protein sequence ID" value="KQK09017"/>
    <property type="gene ID" value="BRADI_2g45526v3"/>
</dbReference>
<reference evidence="3" key="3">
    <citation type="submission" date="2018-08" db="UniProtKB">
        <authorList>
            <consortium name="EnsemblPlants"/>
        </authorList>
    </citation>
    <scope>IDENTIFICATION</scope>
    <source>
        <strain evidence="3">cv. Bd21</strain>
    </source>
</reference>
<feature type="region of interest" description="Disordered" evidence="1">
    <location>
        <begin position="1"/>
        <end position="224"/>
    </location>
</feature>
<evidence type="ECO:0000256" key="1">
    <source>
        <dbReference type="SAM" id="MobiDB-lite"/>
    </source>
</evidence>
<protein>
    <submittedName>
        <fullName evidence="2 3">Uncharacterized protein</fullName>
    </submittedName>
</protein>
<name>A0A0Q3KDF0_BRADI</name>
<feature type="compositionally biased region" description="Basic and acidic residues" evidence="1">
    <location>
        <begin position="195"/>
        <end position="207"/>
    </location>
</feature>
<feature type="compositionally biased region" description="Basic and acidic residues" evidence="1">
    <location>
        <begin position="26"/>
        <end position="49"/>
    </location>
</feature>
<feature type="compositionally biased region" description="Basic residues" evidence="1">
    <location>
        <begin position="67"/>
        <end position="82"/>
    </location>
</feature>
<evidence type="ECO:0000313" key="2">
    <source>
        <dbReference type="EMBL" id="KQK09017.1"/>
    </source>
</evidence>
<gene>
    <name evidence="2" type="ORF">BRADI_2g45526v3</name>
</gene>
<feature type="compositionally biased region" description="Pro residues" evidence="1">
    <location>
        <begin position="8"/>
        <end position="18"/>
    </location>
</feature>
<reference evidence="2" key="2">
    <citation type="submission" date="2017-06" db="EMBL/GenBank/DDBJ databases">
        <title>WGS assembly of Brachypodium distachyon.</title>
        <authorList>
            <consortium name="The International Brachypodium Initiative"/>
            <person name="Lucas S."/>
            <person name="Harmon-Smith M."/>
            <person name="Lail K."/>
            <person name="Tice H."/>
            <person name="Grimwood J."/>
            <person name="Bruce D."/>
            <person name="Barry K."/>
            <person name="Shu S."/>
            <person name="Lindquist E."/>
            <person name="Wang M."/>
            <person name="Pitluck S."/>
            <person name="Vogel J.P."/>
            <person name="Garvin D.F."/>
            <person name="Mockler T.C."/>
            <person name="Schmutz J."/>
            <person name="Rokhsar D."/>
            <person name="Bevan M.W."/>
        </authorList>
    </citation>
    <scope>NUCLEOTIDE SEQUENCE</scope>
    <source>
        <strain evidence="2">Bd21</strain>
    </source>
</reference>
<dbReference type="EnsemblPlants" id="KQK09017">
    <property type="protein sequence ID" value="KQK09017"/>
    <property type="gene ID" value="BRADI_2g45526v3"/>
</dbReference>
<keyword evidence="4" id="KW-1185">Reference proteome</keyword>
<dbReference type="Proteomes" id="UP000008810">
    <property type="component" value="Chromosome 2"/>
</dbReference>